<dbReference type="Gene3D" id="3.20.20.210">
    <property type="match status" value="1"/>
</dbReference>
<keyword evidence="3" id="KW-0862">Zinc</keyword>
<dbReference type="Proteomes" id="UP000309872">
    <property type="component" value="Unassembled WGS sequence"/>
</dbReference>
<keyword evidence="2" id="KW-0479">Metal-binding</keyword>
<evidence type="ECO:0000256" key="3">
    <source>
        <dbReference type="ARBA" id="ARBA00022833"/>
    </source>
</evidence>
<dbReference type="InterPro" id="IPR002629">
    <property type="entry name" value="Met_Synth_C/arc"/>
</dbReference>
<dbReference type="PANTHER" id="PTHR30519">
    <property type="entry name" value="5-METHYLTETRAHYDROPTEROYLTRIGLUTAMATE--HOMOCYSTEINE METHYLTRANSFERASE"/>
    <property type="match status" value="1"/>
</dbReference>
<dbReference type="CDD" id="cd03311">
    <property type="entry name" value="CIMS_C_terminal_like"/>
    <property type="match status" value="1"/>
</dbReference>
<accession>A0A4U0H826</accession>
<comment type="cofactor">
    <cofactor evidence="1">
        <name>Zn(2+)</name>
        <dbReference type="ChEBI" id="CHEBI:29105"/>
    </cofactor>
</comment>
<evidence type="ECO:0000313" key="6">
    <source>
        <dbReference type="Proteomes" id="UP000309872"/>
    </source>
</evidence>
<dbReference type="AlphaFoldDB" id="A0A4U0H826"/>
<gene>
    <name evidence="5" type="ORF">FAZ19_00915</name>
</gene>
<dbReference type="RefSeq" id="WP_136818723.1">
    <property type="nucleotide sequence ID" value="NZ_BMJX01000001.1"/>
</dbReference>
<comment type="caution">
    <text evidence="5">The sequence shown here is derived from an EMBL/GenBank/DDBJ whole genome shotgun (WGS) entry which is preliminary data.</text>
</comment>
<evidence type="ECO:0000256" key="1">
    <source>
        <dbReference type="ARBA" id="ARBA00001947"/>
    </source>
</evidence>
<evidence type="ECO:0000256" key="2">
    <source>
        <dbReference type="ARBA" id="ARBA00022723"/>
    </source>
</evidence>
<dbReference type="GO" id="GO:0009086">
    <property type="term" value="P:methionine biosynthetic process"/>
    <property type="evidence" value="ECO:0007669"/>
    <property type="project" value="InterPro"/>
</dbReference>
<evidence type="ECO:0000259" key="4">
    <source>
        <dbReference type="Pfam" id="PF01717"/>
    </source>
</evidence>
<name>A0A4U0H826_9SPHI</name>
<dbReference type="InterPro" id="IPR038071">
    <property type="entry name" value="UROD/MetE-like_sf"/>
</dbReference>
<dbReference type="Pfam" id="PF01717">
    <property type="entry name" value="Meth_synt_2"/>
    <property type="match status" value="1"/>
</dbReference>
<protein>
    <recommendedName>
        <fullName evidence="4">Cobalamin-independent methionine synthase MetE C-terminal/archaeal domain-containing protein</fullName>
    </recommendedName>
</protein>
<dbReference type="OrthoDB" id="244285at2"/>
<dbReference type="GO" id="GO:0008270">
    <property type="term" value="F:zinc ion binding"/>
    <property type="evidence" value="ECO:0007669"/>
    <property type="project" value="InterPro"/>
</dbReference>
<dbReference type="EMBL" id="SUKA01000001">
    <property type="protein sequence ID" value="TJY67856.1"/>
    <property type="molecule type" value="Genomic_DNA"/>
</dbReference>
<evidence type="ECO:0000313" key="5">
    <source>
        <dbReference type="EMBL" id="TJY67856.1"/>
    </source>
</evidence>
<organism evidence="5 6">
    <name type="scientific">Sphingobacterium alkalisoli</name>
    <dbReference type="NCBI Taxonomy" id="1874115"/>
    <lineage>
        <taxon>Bacteria</taxon>
        <taxon>Pseudomonadati</taxon>
        <taxon>Bacteroidota</taxon>
        <taxon>Sphingobacteriia</taxon>
        <taxon>Sphingobacteriales</taxon>
        <taxon>Sphingobacteriaceae</taxon>
        <taxon>Sphingobacterium</taxon>
    </lineage>
</organism>
<feature type="domain" description="Cobalamin-independent methionine synthase MetE C-terminal/archaeal" evidence="4">
    <location>
        <begin position="6"/>
        <end position="327"/>
    </location>
</feature>
<reference evidence="5 6" key="1">
    <citation type="submission" date="2019-04" db="EMBL/GenBank/DDBJ databases">
        <title>Sphingobacterium olei sp. nov., isolated from oil-contaminated soil.</title>
        <authorList>
            <person name="Liu B."/>
        </authorList>
    </citation>
    <scope>NUCLEOTIDE SEQUENCE [LARGE SCALE GENOMIC DNA]</scope>
    <source>
        <strain evidence="5 6">Y3L14</strain>
    </source>
</reference>
<dbReference type="GO" id="GO:0003871">
    <property type="term" value="F:5-methyltetrahydropteroyltriglutamate-homocysteine S-methyltransferase activity"/>
    <property type="evidence" value="ECO:0007669"/>
    <property type="project" value="InterPro"/>
</dbReference>
<sequence length="329" mass="37661">MSGFRNTVVGSYPRPEKLEDTMKRPVMNREEVEDYIKWAANDQAKLGLDTITDGEGYRENMYYFYQKRIDGITFEDMPKVSFGTAGFGIECPRVIGELKNPRFDTARNWKIARDAAPADVEVKLTVTGPHVLYRFSVNERKDLYPDAQALCRAWANVLRDEISEAIALGCEHVQFDEPMWTESPEESVWAAEILAELIESLPTKVRIGLHVCGGNPRRKRVYFTKYTDLVEAFKRVPIDEVMLEHCTLSYNMLELFDIWDFKGDLAIGVIDQRSDELESVEEIRARIKPALDYFPANRLILTSECGFGHVPIEITHAKLKRLVEASKAL</sequence>
<proteinExistence type="predicted"/>
<keyword evidence="6" id="KW-1185">Reference proteome</keyword>
<dbReference type="SUPFAM" id="SSF51726">
    <property type="entry name" value="UROD/MetE-like"/>
    <property type="match status" value="1"/>
</dbReference>